<reference evidence="8" key="1">
    <citation type="journal article" date="2020" name="Stud. Mycol.">
        <title>101 Dothideomycetes genomes: a test case for predicting lifestyles and emergence of pathogens.</title>
        <authorList>
            <person name="Haridas S."/>
            <person name="Albert R."/>
            <person name="Binder M."/>
            <person name="Bloem J."/>
            <person name="Labutti K."/>
            <person name="Salamov A."/>
            <person name="Andreopoulos B."/>
            <person name="Baker S."/>
            <person name="Barry K."/>
            <person name="Bills G."/>
            <person name="Bluhm B."/>
            <person name="Cannon C."/>
            <person name="Castanera R."/>
            <person name="Culley D."/>
            <person name="Daum C."/>
            <person name="Ezra D."/>
            <person name="Gonzalez J."/>
            <person name="Henrissat B."/>
            <person name="Kuo A."/>
            <person name="Liang C."/>
            <person name="Lipzen A."/>
            <person name="Lutzoni F."/>
            <person name="Magnuson J."/>
            <person name="Mondo S."/>
            <person name="Nolan M."/>
            <person name="Ohm R."/>
            <person name="Pangilinan J."/>
            <person name="Park H.-J."/>
            <person name="Ramirez L."/>
            <person name="Alfaro M."/>
            <person name="Sun H."/>
            <person name="Tritt A."/>
            <person name="Yoshinaga Y."/>
            <person name="Zwiers L.-H."/>
            <person name="Turgeon B."/>
            <person name="Goodwin S."/>
            <person name="Spatafora J."/>
            <person name="Crous P."/>
            <person name="Grigoriev I."/>
        </authorList>
    </citation>
    <scope>NUCLEOTIDE SEQUENCE</scope>
    <source>
        <strain evidence="8">CBS 125425</strain>
    </source>
</reference>
<dbReference type="InterPro" id="IPR011701">
    <property type="entry name" value="MFS"/>
</dbReference>
<evidence type="ECO:0000313" key="8">
    <source>
        <dbReference type="EMBL" id="KAF2729272.1"/>
    </source>
</evidence>
<keyword evidence="2 6" id="KW-0812">Transmembrane</keyword>
<feature type="region of interest" description="Disordered" evidence="5">
    <location>
        <begin position="1"/>
        <end position="31"/>
    </location>
</feature>
<dbReference type="OrthoDB" id="440553at2759"/>
<dbReference type="EMBL" id="ML996250">
    <property type="protein sequence ID" value="KAF2729272.1"/>
    <property type="molecule type" value="Genomic_DNA"/>
</dbReference>
<dbReference type="GO" id="GO:0005886">
    <property type="term" value="C:plasma membrane"/>
    <property type="evidence" value="ECO:0007669"/>
    <property type="project" value="TreeGrafter"/>
</dbReference>
<feature type="transmembrane region" description="Helical" evidence="6">
    <location>
        <begin position="80"/>
        <end position="97"/>
    </location>
</feature>
<protein>
    <submittedName>
        <fullName evidence="8">MFS multidrug transporter-like protein</fullName>
    </submittedName>
</protein>
<evidence type="ECO:0000313" key="9">
    <source>
        <dbReference type="Proteomes" id="UP000799444"/>
    </source>
</evidence>
<dbReference type="Gene3D" id="1.20.1720.10">
    <property type="entry name" value="Multidrug resistance protein D"/>
    <property type="match status" value="1"/>
</dbReference>
<dbReference type="PROSITE" id="PS50850">
    <property type="entry name" value="MFS"/>
    <property type="match status" value="1"/>
</dbReference>
<evidence type="ECO:0000256" key="5">
    <source>
        <dbReference type="SAM" id="MobiDB-lite"/>
    </source>
</evidence>
<sequence>MSSTDAEKIQASSIQEETDLAQTPEDDDTPEQKYVTGWKLRVICIGLLVSLYIGQLETTITSSAVLDITNHLGGYAKSPWIFTAYLLTYCGLQMIWAKLSDIIGRKISFLTALAIFVVFSACCGASQTLIQLIMFRWCQGIGGSGVFILTQVVFFELMPPEKWPQNLSLVSAIIAFSMVCGPLVGGALSNHGQWRWIFLLNVPIGASMFVLLLLFFPKRLWNEPATAAPKENKMLSSKSLRRVDVLGSALLLGGCILVATGLQQHILGYAWKSSMVLALLIFAAILLISFLTWQWFVTTKRTFPEPVFPWRFCQNRVSLGMCINTYLVGTVLMVFIVQIPQKFMTVHGLSPFSAAVRLLAFGAFIPAGTTLAGALLKARVPPCYIMVVAIIMELIGTVLLYTRPHHTNITADQYGFQILIGTGLGFMNAALILMVPYVMEKRDLAAGSSAISQLRSLGGLIGVAIAASISLPYVSSHLAQVIRPELAAAILERTDAIRLLSGSELEAVRQIFADSYRLQVKLLIGFVVAQVPVTALMWTPIIAAGQ</sequence>
<dbReference type="PANTHER" id="PTHR23501:SF43">
    <property type="entry name" value="MULTIDRUG TRANSPORTER, PUTATIVE (AFU_ORTHOLOGUE AFUA_6G03040)-RELATED"/>
    <property type="match status" value="1"/>
</dbReference>
<feature type="transmembrane region" description="Helical" evidence="6">
    <location>
        <begin position="134"/>
        <end position="155"/>
    </location>
</feature>
<evidence type="ECO:0000256" key="1">
    <source>
        <dbReference type="ARBA" id="ARBA00004141"/>
    </source>
</evidence>
<dbReference type="InterPro" id="IPR036259">
    <property type="entry name" value="MFS_trans_sf"/>
</dbReference>
<evidence type="ECO:0000256" key="3">
    <source>
        <dbReference type="ARBA" id="ARBA00022989"/>
    </source>
</evidence>
<name>A0A9P4QKZ7_9PLEO</name>
<feature type="transmembrane region" description="Helical" evidence="6">
    <location>
        <begin position="243"/>
        <end position="262"/>
    </location>
</feature>
<feature type="transmembrane region" description="Helical" evidence="6">
    <location>
        <begin position="167"/>
        <end position="188"/>
    </location>
</feature>
<comment type="subcellular location">
    <subcellularLocation>
        <location evidence="1">Membrane</location>
        <topology evidence="1">Multi-pass membrane protein</topology>
    </subcellularLocation>
</comment>
<feature type="transmembrane region" description="Helical" evidence="6">
    <location>
        <begin position="354"/>
        <end position="376"/>
    </location>
</feature>
<feature type="transmembrane region" description="Helical" evidence="6">
    <location>
        <begin position="109"/>
        <end position="128"/>
    </location>
</feature>
<proteinExistence type="predicted"/>
<comment type="caution">
    <text evidence="8">The sequence shown here is derived from an EMBL/GenBank/DDBJ whole genome shotgun (WGS) entry which is preliminary data.</text>
</comment>
<dbReference type="GO" id="GO:0022857">
    <property type="term" value="F:transmembrane transporter activity"/>
    <property type="evidence" value="ECO:0007669"/>
    <property type="project" value="InterPro"/>
</dbReference>
<feature type="compositionally biased region" description="Acidic residues" evidence="5">
    <location>
        <begin position="16"/>
        <end position="29"/>
    </location>
</feature>
<feature type="transmembrane region" description="Helical" evidence="6">
    <location>
        <begin position="317"/>
        <end position="339"/>
    </location>
</feature>
<feature type="transmembrane region" description="Helical" evidence="6">
    <location>
        <begin position="274"/>
        <end position="296"/>
    </location>
</feature>
<evidence type="ECO:0000256" key="4">
    <source>
        <dbReference type="ARBA" id="ARBA00023136"/>
    </source>
</evidence>
<accession>A0A9P4QKZ7</accession>
<dbReference type="SUPFAM" id="SSF103473">
    <property type="entry name" value="MFS general substrate transporter"/>
    <property type="match status" value="2"/>
</dbReference>
<dbReference type="Gene3D" id="1.20.1250.20">
    <property type="entry name" value="MFS general substrate transporter like domains"/>
    <property type="match status" value="1"/>
</dbReference>
<evidence type="ECO:0000256" key="2">
    <source>
        <dbReference type="ARBA" id="ARBA00022692"/>
    </source>
</evidence>
<evidence type="ECO:0000256" key="6">
    <source>
        <dbReference type="SAM" id="Phobius"/>
    </source>
</evidence>
<feature type="transmembrane region" description="Helical" evidence="6">
    <location>
        <begin position="383"/>
        <end position="402"/>
    </location>
</feature>
<keyword evidence="4 6" id="KW-0472">Membrane</keyword>
<dbReference type="Pfam" id="PF07690">
    <property type="entry name" value="MFS_1"/>
    <property type="match status" value="1"/>
</dbReference>
<dbReference type="InterPro" id="IPR020846">
    <property type="entry name" value="MFS_dom"/>
</dbReference>
<keyword evidence="9" id="KW-1185">Reference proteome</keyword>
<gene>
    <name evidence="8" type="ORF">EJ04DRAFT_580748</name>
</gene>
<dbReference type="PANTHER" id="PTHR23501">
    <property type="entry name" value="MAJOR FACILITATOR SUPERFAMILY"/>
    <property type="match status" value="1"/>
</dbReference>
<evidence type="ECO:0000259" key="7">
    <source>
        <dbReference type="PROSITE" id="PS50850"/>
    </source>
</evidence>
<feature type="transmembrane region" description="Helical" evidence="6">
    <location>
        <begin position="414"/>
        <end position="435"/>
    </location>
</feature>
<keyword evidence="3 6" id="KW-1133">Transmembrane helix</keyword>
<feature type="domain" description="Major facilitator superfamily (MFS) profile" evidence="7">
    <location>
        <begin position="43"/>
        <end position="495"/>
    </location>
</feature>
<feature type="transmembrane region" description="Helical" evidence="6">
    <location>
        <begin position="40"/>
        <end position="60"/>
    </location>
</feature>
<feature type="transmembrane region" description="Helical" evidence="6">
    <location>
        <begin position="194"/>
        <end position="216"/>
    </location>
</feature>
<organism evidence="8 9">
    <name type="scientific">Polyplosphaeria fusca</name>
    <dbReference type="NCBI Taxonomy" id="682080"/>
    <lineage>
        <taxon>Eukaryota</taxon>
        <taxon>Fungi</taxon>
        <taxon>Dikarya</taxon>
        <taxon>Ascomycota</taxon>
        <taxon>Pezizomycotina</taxon>
        <taxon>Dothideomycetes</taxon>
        <taxon>Pleosporomycetidae</taxon>
        <taxon>Pleosporales</taxon>
        <taxon>Tetraplosphaeriaceae</taxon>
        <taxon>Polyplosphaeria</taxon>
    </lineage>
</organism>
<feature type="transmembrane region" description="Helical" evidence="6">
    <location>
        <begin position="522"/>
        <end position="544"/>
    </location>
</feature>
<dbReference type="AlphaFoldDB" id="A0A9P4QKZ7"/>
<dbReference type="Proteomes" id="UP000799444">
    <property type="component" value="Unassembled WGS sequence"/>
</dbReference>